<dbReference type="Gene3D" id="3.90.1640.10">
    <property type="entry name" value="inorganic pyrophosphatase (n-terminal core)"/>
    <property type="match status" value="1"/>
</dbReference>
<proteinExistence type="predicted"/>
<keyword evidence="8" id="KW-0129">CBS domain</keyword>
<dbReference type="InterPro" id="IPR000644">
    <property type="entry name" value="CBS_dom"/>
</dbReference>
<dbReference type="PROSITE" id="PS51371">
    <property type="entry name" value="CBS"/>
    <property type="match status" value="2"/>
</dbReference>
<evidence type="ECO:0000256" key="6">
    <source>
        <dbReference type="ARBA" id="ARBA00022842"/>
    </source>
</evidence>
<evidence type="ECO:0000313" key="11">
    <source>
        <dbReference type="EMBL" id="GMI29628.1"/>
    </source>
</evidence>
<evidence type="ECO:0000256" key="4">
    <source>
        <dbReference type="ARBA" id="ARBA00022723"/>
    </source>
</evidence>
<feature type="domain" description="CBS" evidence="10">
    <location>
        <begin position="401"/>
        <end position="458"/>
    </location>
</feature>
<keyword evidence="2" id="KW-0819">tRNA processing</keyword>
<feature type="domain" description="CBS" evidence="10">
    <location>
        <begin position="478"/>
        <end position="535"/>
    </location>
</feature>
<keyword evidence="5" id="KW-0547">Nucleotide-binding</keyword>
<sequence>MTHTTCDYDSLGAAVALAYLWAHQEPGVPTYVCLPRGSHPAIDRFLVLHKHLFPITSLSHVKGTTAAKKKKGSPPPPPNLLHLGLCDASQRDRFGPASPLIDLAPSVTVYDHHQPASSSDIIGAPGNVTFIHGAVGSSCTLLVESLIAAGVPPPPAPLLTLLALGVHSDTGSLTFDSTTTRDAKALAYSLAAGASQYAISQFSKAAFSPGQQSLLTLALANTNTTTEHGLAVTTVLLRSRGFISGLSSVTGDLLDATGSDVLLLSVCYAAGAKRGKAVEPELIERSLMPAPGGGAQDTRNLRVAFERADINNSGYLEMFELKRCVAAAGIVATDELSSMRTDNIDLSAVFRPFNGGGHPKAASATLKLPNGFPDAPALLDGVVQSVREQAGDDELLVGDFMTSPVQCVEEDMVEDEVGEVMMRGGLRALPVVDKSSRLVGLVTFKEIAAAQQRRKNKGQRSKEGAEGAGAGVKAKAWMLSKVMVVRETDTLDDAEKILVECDIGSLPVLDGERRVVGMLTRTDLLRQHRFYDGLH</sequence>
<protein>
    <recommendedName>
        <fullName evidence="13">Calmodulin</fullName>
    </recommendedName>
</protein>
<reference evidence="11 12" key="1">
    <citation type="journal article" date="2023" name="Commun. Biol.">
        <title>Genome analysis of Parmales, the sister group of diatoms, reveals the evolutionary specialization of diatoms from phago-mixotrophs to photoautotrophs.</title>
        <authorList>
            <person name="Ban H."/>
            <person name="Sato S."/>
            <person name="Yoshikawa S."/>
            <person name="Yamada K."/>
            <person name="Nakamura Y."/>
            <person name="Ichinomiya M."/>
            <person name="Sato N."/>
            <person name="Blanc-Mathieu R."/>
            <person name="Endo H."/>
            <person name="Kuwata A."/>
            <person name="Ogata H."/>
        </authorList>
    </citation>
    <scope>NUCLEOTIDE SEQUENCE [LARGE SCALE GENOMIC DNA]</scope>
</reference>
<evidence type="ECO:0008006" key="13">
    <source>
        <dbReference type="Google" id="ProtNLM"/>
    </source>
</evidence>
<keyword evidence="4" id="KW-0479">Metal-binding</keyword>
<dbReference type="PANTHER" id="PTHR47788:SF1">
    <property type="entry name" value="A-ADDING TRNA NUCLEOTIDYLTRANSFERASE"/>
    <property type="match status" value="1"/>
</dbReference>
<dbReference type="InterPro" id="IPR046342">
    <property type="entry name" value="CBS_dom_sf"/>
</dbReference>
<dbReference type="PANTHER" id="PTHR47788">
    <property type="entry name" value="POLYA POLYMERASE"/>
    <property type="match status" value="1"/>
</dbReference>
<dbReference type="InterPro" id="IPR002048">
    <property type="entry name" value="EF_hand_dom"/>
</dbReference>
<dbReference type="EMBL" id="BRYB01001610">
    <property type="protein sequence ID" value="GMI29628.1"/>
    <property type="molecule type" value="Genomic_DNA"/>
</dbReference>
<dbReference type="PROSITE" id="PS00018">
    <property type="entry name" value="EF_HAND_1"/>
    <property type="match status" value="1"/>
</dbReference>
<comment type="cofactor">
    <cofactor evidence="1">
        <name>Mg(2+)</name>
        <dbReference type="ChEBI" id="CHEBI:18420"/>
    </cofactor>
</comment>
<evidence type="ECO:0000256" key="2">
    <source>
        <dbReference type="ARBA" id="ARBA00022694"/>
    </source>
</evidence>
<keyword evidence="12" id="KW-1185">Reference proteome</keyword>
<keyword evidence="7" id="KW-0694">RNA-binding</keyword>
<feature type="non-terminal residue" evidence="11">
    <location>
        <position position="535"/>
    </location>
</feature>
<dbReference type="InterPro" id="IPR052390">
    <property type="entry name" value="tRNA_nt/polyA_polymerase"/>
</dbReference>
<feature type="domain" description="EF-hand" evidence="9">
    <location>
        <begin position="296"/>
        <end position="331"/>
    </location>
</feature>
<name>A0ABQ6MPJ4_9STRA</name>
<dbReference type="Pfam" id="PF00571">
    <property type="entry name" value="CBS"/>
    <property type="match status" value="2"/>
</dbReference>
<organism evidence="11 12">
    <name type="scientific">Tetraparma gracilis</name>
    <dbReference type="NCBI Taxonomy" id="2962635"/>
    <lineage>
        <taxon>Eukaryota</taxon>
        <taxon>Sar</taxon>
        <taxon>Stramenopiles</taxon>
        <taxon>Ochrophyta</taxon>
        <taxon>Bolidophyceae</taxon>
        <taxon>Parmales</taxon>
        <taxon>Triparmaceae</taxon>
        <taxon>Tetraparma</taxon>
    </lineage>
</organism>
<keyword evidence="3" id="KW-0808">Transferase</keyword>
<dbReference type="InterPro" id="IPR018247">
    <property type="entry name" value="EF_Hand_1_Ca_BS"/>
</dbReference>
<dbReference type="Gene3D" id="3.10.310.30">
    <property type="match status" value="1"/>
</dbReference>
<evidence type="ECO:0000256" key="7">
    <source>
        <dbReference type="ARBA" id="ARBA00022884"/>
    </source>
</evidence>
<dbReference type="SUPFAM" id="SSF64182">
    <property type="entry name" value="DHH phosphoesterases"/>
    <property type="match status" value="1"/>
</dbReference>
<evidence type="ECO:0000256" key="3">
    <source>
        <dbReference type="ARBA" id="ARBA00022695"/>
    </source>
</evidence>
<dbReference type="PROSITE" id="PS50222">
    <property type="entry name" value="EF_HAND_2"/>
    <property type="match status" value="1"/>
</dbReference>
<gene>
    <name evidence="11" type="ORF">TeGR_g7549</name>
</gene>
<dbReference type="CDD" id="cd02205">
    <property type="entry name" value="CBS_pair_SF"/>
    <property type="match status" value="1"/>
</dbReference>
<evidence type="ECO:0000313" key="12">
    <source>
        <dbReference type="Proteomes" id="UP001165060"/>
    </source>
</evidence>
<evidence type="ECO:0000256" key="1">
    <source>
        <dbReference type="ARBA" id="ARBA00001946"/>
    </source>
</evidence>
<comment type="caution">
    <text evidence="11">The sequence shown here is derived from an EMBL/GenBank/DDBJ whole genome shotgun (WGS) entry which is preliminary data.</text>
</comment>
<evidence type="ECO:0000256" key="5">
    <source>
        <dbReference type="ARBA" id="ARBA00022741"/>
    </source>
</evidence>
<dbReference type="InterPro" id="IPR038763">
    <property type="entry name" value="DHH_sf"/>
</dbReference>
<keyword evidence="6" id="KW-0460">Magnesium</keyword>
<keyword evidence="3" id="KW-0548">Nucleotidyltransferase</keyword>
<accession>A0ABQ6MPJ4</accession>
<evidence type="ECO:0000259" key="9">
    <source>
        <dbReference type="PROSITE" id="PS50222"/>
    </source>
</evidence>
<dbReference type="Gene3D" id="3.10.580.10">
    <property type="entry name" value="CBS-domain"/>
    <property type="match status" value="2"/>
</dbReference>
<evidence type="ECO:0000256" key="8">
    <source>
        <dbReference type="PROSITE-ProRule" id="PRU00703"/>
    </source>
</evidence>
<dbReference type="SUPFAM" id="SSF54631">
    <property type="entry name" value="CBS-domain pair"/>
    <property type="match status" value="1"/>
</dbReference>
<dbReference type="Proteomes" id="UP001165060">
    <property type="component" value="Unassembled WGS sequence"/>
</dbReference>
<dbReference type="SMART" id="SM00116">
    <property type="entry name" value="CBS"/>
    <property type="match status" value="2"/>
</dbReference>
<evidence type="ECO:0000259" key="10">
    <source>
        <dbReference type="PROSITE" id="PS51371"/>
    </source>
</evidence>